<sequence length="310" mass="33757">MTDLYAARWRGQRGRLEVWYATLTDPATGLGLWLHHEMVAGRDGSVSWHGWAAAFPAGGPPVLARFGPAPRNDTSGGRLVGLSGVCVTPQRLAGKAGELEWDLEVEDGGPPLFTFPRWAWERELLPAAQVVPAPTATFSGSVRVGGRELKVAEAPGAVARIYGRGNAARWGWLHADLGGQDVLEVVAAVSTRPGLRSLKALPLLQLRVGGRTWPRHPLMAAPLLTADLRLPHWSVSGTVGRRRVRVAVEQDPAESVTVQYDDPSGVGPVCTNSERATADVLLERWSGRWLVEHHWHLDRRVHAEVGERRG</sequence>
<dbReference type="OrthoDB" id="4678575at2"/>
<organism evidence="1 2">
    <name type="scientific">Oryzihumus leptocrescens</name>
    <dbReference type="NCBI Taxonomy" id="297536"/>
    <lineage>
        <taxon>Bacteria</taxon>
        <taxon>Bacillati</taxon>
        <taxon>Actinomycetota</taxon>
        <taxon>Actinomycetes</taxon>
        <taxon>Micrococcales</taxon>
        <taxon>Intrasporangiaceae</taxon>
        <taxon>Oryzihumus</taxon>
    </lineage>
</organism>
<dbReference type="RefSeq" id="WP_141787598.1">
    <property type="nucleotide sequence ID" value="NZ_BAAAKX010000004.1"/>
</dbReference>
<evidence type="ECO:0008006" key="3">
    <source>
        <dbReference type="Google" id="ProtNLM"/>
    </source>
</evidence>
<accession>A0A542ZGZ9</accession>
<evidence type="ECO:0000313" key="1">
    <source>
        <dbReference type="EMBL" id="TQL59596.1"/>
    </source>
</evidence>
<protein>
    <recommendedName>
        <fullName evidence="3">Tocopherol cyclase-like protein</fullName>
    </recommendedName>
</protein>
<dbReference type="EMBL" id="VFOQ01000001">
    <property type="protein sequence ID" value="TQL59596.1"/>
    <property type="molecule type" value="Genomic_DNA"/>
</dbReference>
<gene>
    <name evidence="1" type="ORF">FB474_0955</name>
</gene>
<comment type="caution">
    <text evidence="1">The sequence shown here is derived from an EMBL/GenBank/DDBJ whole genome shotgun (WGS) entry which is preliminary data.</text>
</comment>
<proteinExistence type="predicted"/>
<dbReference type="AlphaFoldDB" id="A0A542ZGZ9"/>
<evidence type="ECO:0000313" key="2">
    <source>
        <dbReference type="Proteomes" id="UP000319514"/>
    </source>
</evidence>
<keyword evidence="2" id="KW-1185">Reference proteome</keyword>
<reference evidence="1 2" key="1">
    <citation type="submission" date="2019-06" db="EMBL/GenBank/DDBJ databases">
        <title>Sequencing the genomes of 1000 actinobacteria strains.</title>
        <authorList>
            <person name="Klenk H.-P."/>
        </authorList>
    </citation>
    <scope>NUCLEOTIDE SEQUENCE [LARGE SCALE GENOMIC DNA]</scope>
    <source>
        <strain evidence="1 2">DSM 18082</strain>
    </source>
</reference>
<name>A0A542ZGZ9_9MICO</name>
<dbReference type="Proteomes" id="UP000319514">
    <property type="component" value="Unassembled WGS sequence"/>
</dbReference>